<dbReference type="Pfam" id="PF04235">
    <property type="entry name" value="DUF418"/>
    <property type="match status" value="1"/>
</dbReference>
<dbReference type="InterPro" id="IPR052529">
    <property type="entry name" value="Bact_Transport_Assoc"/>
</dbReference>
<name>A0ABT0MH33_9GAMM</name>
<evidence type="ECO:0000313" key="4">
    <source>
        <dbReference type="Proteomes" id="UP001431217"/>
    </source>
</evidence>
<keyword evidence="1" id="KW-1133">Transmembrane helix</keyword>
<feature type="transmembrane region" description="Helical" evidence="1">
    <location>
        <begin position="106"/>
        <end position="124"/>
    </location>
</feature>
<evidence type="ECO:0000313" key="3">
    <source>
        <dbReference type="EMBL" id="MCL1634185.1"/>
    </source>
</evidence>
<feature type="transmembrane region" description="Helical" evidence="1">
    <location>
        <begin position="29"/>
        <end position="50"/>
    </location>
</feature>
<keyword evidence="4" id="KW-1185">Reference proteome</keyword>
<dbReference type="PANTHER" id="PTHR30590">
    <property type="entry name" value="INNER MEMBRANE PROTEIN"/>
    <property type="match status" value="1"/>
</dbReference>
<reference evidence="3 4" key="1">
    <citation type="submission" date="2022-05" db="EMBL/GenBank/DDBJ databases">
        <title>Luteimonas sp. SX5, whole genome shotgun sequencing project.</title>
        <authorList>
            <person name="Zhao G."/>
            <person name="Shen L."/>
        </authorList>
    </citation>
    <scope>NUCLEOTIDE SEQUENCE [LARGE SCALE GENOMIC DNA]</scope>
    <source>
        <strain evidence="3 4">SX5</strain>
    </source>
</reference>
<evidence type="ECO:0000256" key="1">
    <source>
        <dbReference type="SAM" id="Phobius"/>
    </source>
</evidence>
<feature type="transmembrane region" description="Helical" evidence="1">
    <location>
        <begin position="136"/>
        <end position="154"/>
    </location>
</feature>
<keyword evidence="1" id="KW-0472">Membrane</keyword>
<dbReference type="InterPro" id="IPR007349">
    <property type="entry name" value="DUF418"/>
</dbReference>
<dbReference type="Proteomes" id="UP001431217">
    <property type="component" value="Unassembled WGS sequence"/>
</dbReference>
<feature type="domain" description="DUF418" evidence="2">
    <location>
        <begin position="11"/>
        <end position="172"/>
    </location>
</feature>
<dbReference type="EMBL" id="JAMBEP010000001">
    <property type="protein sequence ID" value="MCL1634185.1"/>
    <property type="molecule type" value="Genomic_DNA"/>
</dbReference>
<organism evidence="3 4">
    <name type="scientific">Luteimonas galliterrae</name>
    <dbReference type="NCBI Taxonomy" id="2940486"/>
    <lineage>
        <taxon>Bacteria</taxon>
        <taxon>Pseudomonadati</taxon>
        <taxon>Pseudomonadota</taxon>
        <taxon>Gammaproteobacteria</taxon>
        <taxon>Lysobacterales</taxon>
        <taxon>Lysobacteraceae</taxon>
        <taxon>Luteimonas</taxon>
    </lineage>
</organism>
<keyword evidence="1" id="KW-0812">Transmembrane</keyword>
<comment type="caution">
    <text evidence="3">The sequence shown here is derived from an EMBL/GenBank/DDBJ whole genome shotgun (WGS) entry which is preliminary data.</text>
</comment>
<protein>
    <submittedName>
        <fullName evidence="3">DUF418 domain-containing protein</fullName>
    </submittedName>
</protein>
<proteinExistence type="predicted"/>
<evidence type="ECO:0000259" key="2">
    <source>
        <dbReference type="Pfam" id="PF04235"/>
    </source>
</evidence>
<feature type="transmembrane region" description="Helical" evidence="1">
    <location>
        <begin position="62"/>
        <end position="86"/>
    </location>
</feature>
<sequence>MGLFLVGAWFVHSGVIQHPQQHLGLFRKLAWIGLPLGTALAIAASFIAVSHVPGQNDKQWQLAVGLQSLGNLPMSLGYIAAIVLLLQKRAWAKLLSWLAPAGRMALTNYLSQSVIASLFFYGYGLGHWGVGRARQVLFVLAVFGLQLLLSRWWLSKFRYGPMEWLWRWATYARRPAMRIAQERASGAAAAL</sequence>
<accession>A0ABT0MH33</accession>
<dbReference type="PANTHER" id="PTHR30590:SF2">
    <property type="entry name" value="INNER MEMBRANE PROTEIN"/>
    <property type="match status" value="1"/>
</dbReference>
<gene>
    <name evidence="3" type="ORF">M2650_06005</name>
</gene>